<dbReference type="Proteomes" id="UP001224775">
    <property type="component" value="Unassembled WGS sequence"/>
</dbReference>
<dbReference type="AlphaFoldDB" id="A0AAD9DDB2"/>
<organism evidence="2 3">
    <name type="scientific">Skeletonema marinoi</name>
    <dbReference type="NCBI Taxonomy" id="267567"/>
    <lineage>
        <taxon>Eukaryota</taxon>
        <taxon>Sar</taxon>
        <taxon>Stramenopiles</taxon>
        <taxon>Ochrophyta</taxon>
        <taxon>Bacillariophyta</taxon>
        <taxon>Coscinodiscophyceae</taxon>
        <taxon>Thalassiosirophycidae</taxon>
        <taxon>Thalassiosirales</taxon>
        <taxon>Skeletonemataceae</taxon>
        <taxon>Skeletonema</taxon>
        <taxon>Skeletonema marinoi-dohrnii complex</taxon>
    </lineage>
</organism>
<sequence length="118" mass="13125">MTSEGSSYDVLQKITTPYKISDSAAFQLLPREMRKSTAIKQLQDLRDLQDSKLDQCVDRGVYWESCFFMGESEGVDTVGKVIFGKAEEQSGIDSQFISPVGALNPPPETKKSLSIPTW</sequence>
<gene>
    <name evidence="2" type="ORF">QTG54_006062</name>
</gene>
<evidence type="ECO:0000256" key="1">
    <source>
        <dbReference type="SAM" id="MobiDB-lite"/>
    </source>
</evidence>
<protein>
    <submittedName>
        <fullName evidence="2">Uncharacterized protein</fullName>
    </submittedName>
</protein>
<accession>A0AAD9DDB2</accession>
<name>A0AAD9DDB2_9STRA</name>
<dbReference type="EMBL" id="JATAAI010000009">
    <property type="protein sequence ID" value="KAK1743441.1"/>
    <property type="molecule type" value="Genomic_DNA"/>
</dbReference>
<reference evidence="2" key="1">
    <citation type="submission" date="2023-06" db="EMBL/GenBank/DDBJ databases">
        <title>Survivors Of The Sea: Transcriptome response of Skeletonema marinoi to long-term dormancy.</title>
        <authorList>
            <person name="Pinder M.I.M."/>
            <person name="Kourtchenko O."/>
            <person name="Robertson E.K."/>
            <person name="Larsson T."/>
            <person name="Maumus F."/>
            <person name="Osuna-Cruz C.M."/>
            <person name="Vancaester E."/>
            <person name="Stenow R."/>
            <person name="Vandepoele K."/>
            <person name="Ploug H."/>
            <person name="Bruchert V."/>
            <person name="Godhe A."/>
            <person name="Topel M."/>
        </authorList>
    </citation>
    <scope>NUCLEOTIDE SEQUENCE</scope>
    <source>
        <strain evidence="2">R05AC</strain>
    </source>
</reference>
<proteinExistence type="predicted"/>
<feature type="region of interest" description="Disordered" evidence="1">
    <location>
        <begin position="97"/>
        <end position="118"/>
    </location>
</feature>
<comment type="caution">
    <text evidence="2">The sequence shown here is derived from an EMBL/GenBank/DDBJ whole genome shotgun (WGS) entry which is preliminary data.</text>
</comment>
<evidence type="ECO:0000313" key="2">
    <source>
        <dbReference type="EMBL" id="KAK1743441.1"/>
    </source>
</evidence>
<evidence type="ECO:0000313" key="3">
    <source>
        <dbReference type="Proteomes" id="UP001224775"/>
    </source>
</evidence>
<keyword evidence="3" id="KW-1185">Reference proteome</keyword>